<organism evidence="1 2">
    <name type="scientific">Bacillus thermotolerans</name>
    <name type="common">Quasibacillus thermotolerans</name>
    <dbReference type="NCBI Taxonomy" id="1221996"/>
    <lineage>
        <taxon>Bacteria</taxon>
        <taxon>Bacillati</taxon>
        <taxon>Bacillota</taxon>
        <taxon>Bacilli</taxon>
        <taxon>Bacillales</taxon>
        <taxon>Bacillaceae</taxon>
        <taxon>Bacillus</taxon>
    </lineage>
</organism>
<reference evidence="1" key="1">
    <citation type="submission" date="2015-02" db="EMBL/GenBank/DDBJ databases">
        <title>Genome Assembly of Bacillaceae bacterium MTCC 8252.</title>
        <authorList>
            <person name="Verma A."/>
            <person name="Khatri I."/>
            <person name="Mual P."/>
            <person name="Subramanian S."/>
            <person name="Krishnamurthi S."/>
        </authorList>
    </citation>
    <scope>NUCLEOTIDE SEQUENCE [LARGE SCALE GENOMIC DNA]</scope>
    <source>
        <strain evidence="1">MTCC 8252</strain>
    </source>
</reference>
<dbReference type="EMBL" id="JWIR02000081">
    <property type="protein sequence ID" value="KKB34628.1"/>
    <property type="molecule type" value="Genomic_DNA"/>
</dbReference>
<proteinExistence type="predicted"/>
<evidence type="ECO:0000313" key="1">
    <source>
        <dbReference type="EMBL" id="KKB34628.1"/>
    </source>
</evidence>
<gene>
    <name evidence="1" type="ORF">QY95_03839</name>
</gene>
<comment type="caution">
    <text evidence="1">The sequence shown here is derived from an EMBL/GenBank/DDBJ whole genome shotgun (WGS) entry which is preliminary data.</text>
</comment>
<dbReference type="AlphaFoldDB" id="A0A0F5HN01"/>
<protein>
    <submittedName>
        <fullName evidence="1">Uncharacterized protein</fullName>
    </submittedName>
</protein>
<keyword evidence="2" id="KW-1185">Reference proteome</keyword>
<evidence type="ECO:0000313" key="2">
    <source>
        <dbReference type="Proteomes" id="UP000031563"/>
    </source>
</evidence>
<name>A0A0F5HN01_BACTR</name>
<dbReference type="Proteomes" id="UP000031563">
    <property type="component" value="Unassembled WGS sequence"/>
</dbReference>
<accession>A0A0F5HN01</accession>
<sequence>MADILYVKEYRLHLFIDLEVVRSLLLKSILNQTYIHQEN</sequence>